<feature type="binding site" evidence="6">
    <location>
        <begin position="197"/>
        <end position="199"/>
    </location>
    <ligand>
        <name>substrate</name>
    </ligand>
</feature>
<evidence type="ECO:0000256" key="2">
    <source>
        <dbReference type="ARBA" id="ARBA00022630"/>
    </source>
</evidence>
<feature type="domain" description="Pyridoxamine 5'-phosphate oxidase N-terminal" evidence="7">
    <location>
        <begin position="47"/>
        <end position="161"/>
    </location>
</feature>
<feature type="binding site" evidence="6">
    <location>
        <begin position="82"/>
        <end position="83"/>
    </location>
    <ligand>
        <name>FMN</name>
        <dbReference type="ChEBI" id="CHEBI:58210"/>
    </ligand>
</feature>
<protein>
    <recommendedName>
        <fullName evidence="6">Pyridoxine/pyridoxamine 5'-phosphate oxidase</fullName>
        <ecNumber evidence="6">1.4.3.5</ecNumber>
    </recommendedName>
    <alternativeName>
        <fullName evidence="6">PNP/PMP oxidase</fullName>
        <shortName evidence="6">PNPOx</shortName>
    </alternativeName>
    <alternativeName>
        <fullName evidence="6">Pyridoxal 5'-phosphate synthase</fullName>
    </alternativeName>
</protein>
<feature type="binding site" evidence="6">
    <location>
        <position position="111"/>
    </location>
    <ligand>
        <name>FMN</name>
        <dbReference type="ChEBI" id="CHEBI:58210"/>
    </ligand>
</feature>
<dbReference type="PANTHER" id="PTHR10851:SF0">
    <property type="entry name" value="PYRIDOXINE-5'-PHOSPHATE OXIDASE"/>
    <property type="match status" value="1"/>
</dbReference>
<dbReference type="NCBIfam" id="NF004231">
    <property type="entry name" value="PRK05679.1"/>
    <property type="match status" value="1"/>
</dbReference>
<dbReference type="Pfam" id="PF01243">
    <property type="entry name" value="PNPOx_N"/>
    <property type="match status" value="1"/>
</dbReference>
<feature type="binding site" evidence="6">
    <location>
        <position position="72"/>
    </location>
    <ligand>
        <name>substrate</name>
    </ligand>
</feature>
<comment type="pathway">
    <text evidence="6">Cofactor metabolism; pyridoxal 5'-phosphate salvage; pyridoxal 5'-phosphate from pyridoxine 5'-phosphate: step 1/1.</text>
</comment>
<dbReference type="InterPro" id="IPR011576">
    <property type="entry name" value="Pyridox_Oxase_N"/>
</dbReference>
<name>A0ABQ5UXK3_9PROT</name>
<comment type="pathway">
    <text evidence="6">Cofactor metabolism; pyridoxal 5'-phosphate salvage; pyridoxal 5'-phosphate from pyridoxamine 5'-phosphate: step 1/1.</text>
</comment>
<feature type="binding site" evidence="6">
    <location>
        <position position="89"/>
    </location>
    <ligand>
        <name>FMN</name>
        <dbReference type="ChEBI" id="CHEBI:58210"/>
    </ligand>
</feature>
<evidence type="ECO:0000313" key="10">
    <source>
        <dbReference type="Proteomes" id="UP001161390"/>
    </source>
</evidence>
<gene>
    <name evidence="6 9" type="primary">pdxH</name>
    <name evidence="9" type="ORF">GCM10007854_08430</name>
</gene>
<keyword evidence="3 6" id="KW-0288">FMN</keyword>
<evidence type="ECO:0000259" key="7">
    <source>
        <dbReference type="Pfam" id="PF01243"/>
    </source>
</evidence>
<keyword evidence="10" id="KW-1185">Reference proteome</keyword>
<sequence>MSKSIPASPSATDYLNDDTDRDLGWIDADDPIALFEHWLARAGQTEPHDPHAMSVATVDADGQPDVRIVLLKGLTTQGFDFYSNSESAKGQQLAEVPRAALCFHWKSLRRQVRVRGHVERVGPEGSDDYFQSRARGSQISAWASDQSRPVEDRDTLIAEMDATEARFKGQAVPRPEHWFGYRLVPRAIEFWQDGAFRLHDRILFKRNGDTWEKTRLYP</sequence>
<dbReference type="Proteomes" id="UP001161390">
    <property type="component" value="Unassembled WGS sequence"/>
</dbReference>
<reference evidence="9" key="1">
    <citation type="journal article" date="2014" name="Int. J. Syst. Evol. Microbiol.">
        <title>Complete genome of a new Firmicutes species belonging to the dominant human colonic microbiota ('Ruminococcus bicirculans') reveals two chromosomes and a selective capacity to utilize plant glucans.</title>
        <authorList>
            <consortium name="NISC Comparative Sequencing Program"/>
            <person name="Wegmann U."/>
            <person name="Louis P."/>
            <person name="Goesmann A."/>
            <person name="Henrissat B."/>
            <person name="Duncan S.H."/>
            <person name="Flint H.J."/>
        </authorList>
    </citation>
    <scope>NUCLEOTIDE SEQUENCE</scope>
    <source>
        <strain evidence="9">NBRC 108216</strain>
    </source>
</reference>
<comment type="similarity">
    <text evidence="1 6">Belongs to the pyridoxamine 5'-phosphate oxidase family.</text>
</comment>
<dbReference type="EC" id="1.4.3.5" evidence="6"/>
<dbReference type="PANTHER" id="PTHR10851">
    <property type="entry name" value="PYRIDOXINE-5-PHOSPHATE OXIDASE"/>
    <property type="match status" value="1"/>
</dbReference>
<evidence type="ECO:0000313" key="9">
    <source>
        <dbReference type="EMBL" id="GLQ19888.1"/>
    </source>
</evidence>
<keyword evidence="4 6" id="KW-0560">Oxidoreductase</keyword>
<comment type="caution">
    <text evidence="9">The sequence shown here is derived from an EMBL/GenBank/DDBJ whole genome shotgun (WGS) entry which is preliminary data.</text>
</comment>
<feature type="binding site" evidence="6">
    <location>
        <begin position="146"/>
        <end position="147"/>
    </location>
    <ligand>
        <name>FMN</name>
        <dbReference type="ChEBI" id="CHEBI:58210"/>
    </ligand>
</feature>
<evidence type="ECO:0000256" key="4">
    <source>
        <dbReference type="ARBA" id="ARBA00023002"/>
    </source>
</evidence>
<dbReference type="InterPro" id="IPR019740">
    <property type="entry name" value="Pyridox_Oxase_CS"/>
</dbReference>
<evidence type="ECO:0000256" key="3">
    <source>
        <dbReference type="ARBA" id="ARBA00022643"/>
    </source>
</evidence>
<comment type="caution">
    <text evidence="6">Lacks conserved residue(s) required for the propagation of feature annotation.</text>
</comment>
<feature type="binding site" evidence="6">
    <location>
        <position position="137"/>
    </location>
    <ligand>
        <name>substrate</name>
    </ligand>
</feature>
<dbReference type="HAMAP" id="MF_01629">
    <property type="entry name" value="PdxH"/>
    <property type="match status" value="1"/>
</dbReference>
<keyword evidence="5 6" id="KW-0664">Pyridoxine biosynthesis</keyword>
<feature type="binding site" evidence="6">
    <location>
        <position position="129"/>
    </location>
    <ligand>
        <name>substrate</name>
    </ligand>
</feature>
<keyword evidence="2 6" id="KW-0285">Flavoprotein</keyword>
<accession>A0ABQ5UXK3</accession>
<comment type="cofactor">
    <cofactor evidence="6">
        <name>FMN</name>
        <dbReference type="ChEBI" id="CHEBI:58210"/>
    </cofactor>
    <text evidence="6">Binds 1 FMN per subunit.</text>
</comment>
<dbReference type="InterPro" id="IPR019576">
    <property type="entry name" value="Pyridoxamine_oxidase_dimer_C"/>
</dbReference>
<dbReference type="RefSeq" id="WP_284369956.1">
    <property type="nucleotide sequence ID" value="NZ_BSNJ01000002.1"/>
</dbReference>
<evidence type="ECO:0000256" key="5">
    <source>
        <dbReference type="ARBA" id="ARBA00023096"/>
    </source>
</evidence>
<feature type="binding site" evidence="6">
    <location>
        <position position="191"/>
    </location>
    <ligand>
        <name>FMN</name>
        <dbReference type="ChEBI" id="CHEBI:58210"/>
    </ligand>
</feature>
<evidence type="ECO:0000259" key="8">
    <source>
        <dbReference type="Pfam" id="PF10590"/>
    </source>
</evidence>
<dbReference type="PROSITE" id="PS01064">
    <property type="entry name" value="PYRIDOX_OXIDASE"/>
    <property type="match status" value="1"/>
</dbReference>
<comment type="function">
    <text evidence="6">Catalyzes the oxidation of either pyridoxine 5'-phosphate (PNP) or pyridoxamine 5'-phosphate (PMP) into pyridoxal 5'-phosphate (PLP).</text>
</comment>
<evidence type="ECO:0000256" key="1">
    <source>
        <dbReference type="ARBA" id="ARBA00007301"/>
    </source>
</evidence>
<dbReference type="Gene3D" id="2.30.110.10">
    <property type="entry name" value="Electron Transport, Fmn-binding Protein, Chain A"/>
    <property type="match status" value="1"/>
</dbReference>
<dbReference type="EMBL" id="BSNJ01000002">
    <property type="protein sequence ID" value="GLQ19888.1"/>
    <property type="molecule type" value="Genomic_DNA"/>
</dbReference>
<evidence type="ECO:0000256" key="6">
    <source>
        <dbReference type="HAMAP-Rule" id="MF_01629"/>
    </source>
</evidence>
<dbReference type="InterPro" id="IPR000659">
    <property type="entry name" value="Pyridox_Oxase"/>
</dbReference>
<feature type="binding site" evidence="6">
    <location>
        <position position="133"/>
    </location>
    <ligand>
        <name>substrate</name>
    </ligand>
</feature>
<dbReference type="Pfam" id="PF10590">
    <property type="entry name" value="PNP_phzG_C"/>
    <property type="match status" value="1"/>
</dbReference>
<organism evidence="9 10">
    <name type="scientific">Algimonas porphyrae</name>
    <dbReference type="NCBI Taxonomy" id="1128113"/>
    <lineage>
        <taxon>Bacteria</taxon>
        <taxon>Pseudomonadati</taxon>
        <taxon>Pseudomonadota</taxon>
        <taxon>Alphaproteobacteria</taxon>
        <taxon>Maricaulales</taxon>
        <taxon>Robiginitomaculaceae</taxon>
        <taxon>Algimonas</taxon>
    </lineage>
</organism>
<comment type="catalytic activity">
    <reaction evidence="6">
        <text>pyridoxine 5'-phosphate + O2 = pyridoxal 5'-phosphate + H2O2</text>
        <dbReference type="Rhea" id="RHEA:15149"/>
        <dbReference type="ChEBI" id="CHEBI:15379"/>
        <dbReference type="ChEBI" id="CHEBI:16240"/>
        <dbReference type="ChEBI" id="CHEBI:58589"/>
        <dbReference type="ChEBI" id="CHEBI:597326"/>
        <dbReference type="EC" id="1.4.3.5"/>
    </reaction>
</comment>
<feature type="binding site" evidence="6">
    <location>
        <begin position="67"/>
        <end position="72"/>
    </location>
    <ligand>
        <name>FMN</name>
        <dbReference type="ChEBI" id="CHEBI:58210"/>
    </ligand>
</feature>
<comment type="subunit">
    <text evidence="6">Homodimer.</text>
</comment>
<comment type="catalytic activity">
    <reaction evidence="6">
        <text>pyridoxamine 5'-phosphate + O2 + H2O = pyridoxal 5'-phosphate + H2O2 + NH4(+)</text>
        <dbReference type="Rhea" id="RHEA:15817"/>
        <dbReference type="ChEBI" id="CHEBI:15377"/>
        <dbReference type="ChEBI" id="CHEBI:15379"/>
        <dbReference type="ChEBI" id="CHEBI:16240"/>
        <dbReference type="ChEBI" id="CHEBI:28938"/>
        <dbReference type="ChEBI" id="CHEBI:58451"/>
        <dbReference type="ChEBI" id="CHEBI:597326"/>
        <dbReference type="EC" id="1.4.3.5"/>
    </reaction>
</comment>
<dbReference type="PIRSF" id="PIRSF000190">
    <property type="entry name" value="Pyd_amn-ph_oxd"/>
    <property type="match status" value="1"/>
</dbReference>
<feature type="binding site" evidence="6">
    <location>
        <position position="201"/>
    </location>
    <ligand>
        <name>FMN</name>
        <dbReference type="ChEBI" id="CHEBI:58210"/>
    </ligand>
</feature>
<feature type="domain" description="Pyridoxine 5'-phosphate oxidase dimerisation C-terminal" evidence="8">
    <location>
        <begin position="178"/>
        <end position="218"/>
    </location>
</feature>
<reference evidence="9" key="2">
    <citation type="submission" date="2023-01" db="EMBL/GenBank/DDBJ databases">
        <title>Draft genome sequence of Algimonas porphyrae strain NBRC 108216.</title>
        <authorList>
            <person name="Sun Q."/>
            <person name="Mori K."/>
        </authorList>
    </citation>
    <scope>NUCLEOTIDE SEQUENCE</scope>
    <source>
        <strain evidence="9">NBRC 108216</strain>
    </source>
</reference>
<dbReference type="InterPro" id="IPR012349">
    <property type="entry name" value="Split_barrel_FMN-bd"/>
</dbReference>
<dbReference type="NCBIfam" id="TIGR00558">
    <property type="entry name" value="pdxH"/>
    <property type="match status" value="1"/>
</dbReference>
<dbReference type="SUPFAM" id="SSF50475">
    <property type="entry name" value="FMN-binding split barrel"/>
    <property type="match status" value="1"/>
</dbReference>
<proteinExistence type="inferred from homology"/>